<organism evidence="5">
    <name type="scientific">Nymphaea colorata</name>
    <name type="common">pocket water lily</name>
    <dbReference type="NCBI Taxonomy" id="210225"/>
    <lineage>
        <taxon>Eukaryota</taxon>
        <taxon>Viridiplantae</taxon>
        <taxon>Streptophyta</taxon>
        <taxon>Embryophyta</taxon>
        <taxon>Tracheophyta</taxon>
        <taxon>Spermatophyta</taxon>
        <taxon>Magnoliopsida</taxon>
        <taxon>Nymphaeales</taxon>
        <taxon>Nymphaeaceae</taxon>
        <taxon>Nymphaea</taxon>
    </lineage>
</organism>
<dbReference type="InterPro" id="IPR011990">
    <property type="entry name" value="TPR-like_helical_dom_sf"/>
</dbReference>
<comment type="similarity">
    <text evidence="1">Belongs to the PPR family. P subfamily.</text>
</comment>
<dbReference type="GO" id="GO:0010019">
    <property type="term" value="P:chloroplast-nucleus signaling pathway"/>
    <property type="evidence" value="ECO:0007669"/>
    <property type="project" value="TreeGrafter"/>
</dbReference>
<feature type="repeat" description="PPR" evidence="3">
    <location>
        <begin position="423"/>
        <end position="457"/>
    </location>
</feature>
<dbReference type="PANTHER" id="PTHR47936:SF1">
    <property type="entry name" value="PENTATRICOPEPTIDE REPEAT-CONTAINING PROTEIN GUN1, CHLOROPLASTIC"/>
    <property type="match status" value="1"/>
</dbReference>
<feature type="repeat" description="PPR" evidence="3">
    <location>
        <begin position="317"/>
        <end position="351"/>
    </location>
</feature>
<dbReference type="AlphaFoldDB" id="A0A5K0WV71"/>
<dbReference type="Pfam" id="PF13041">
    <property type="entry name" value="PPR_2"/>
    <property type="match status" value="5"/>
</dbReference>
<dbReference type="InterPro" id="IPR002885">
    <property type="entry name" value="PPR_rpt"/>
</dbReference>
<evidence type="ECO:0000256" key="4">
    <source>
        <dbReference type="SAM" id="MobiDB-lite"/>
    </source>
</evidence>
<dbReference type="Gramene" id="NC10G0145040.1">
    <property type="protein sequence ID" value="NC10G0145040.1:cds"/>
    <property type="gene ID" value="NC10G0145040"/>
</dbReference>
<keyword evidence="2" id="KW-0677">Repeat</keyword>
<dbReference type="Gene3D" id="1.25.40.10">
    <property type="entry name" value="Tetratricopeptide repeat domain"/>
    <property type="match status" value="4"/>
</dbReference>
<gene>
    <name evidence="5" type="ORF">NYM_LOCUS4589</name>
</gene>
<dbReference type="OrthoDB" id="185373at2759"/>
<feature type="repeat" description="PPR" evidence="3">
    <location>
        <begin position="465"/>
        <end position="495"/>
    </location>
</feature>
<dbReference type="EMBL" id="LR721775">
    <property type="protein sequence ID" value="VVV57085.1"/>
    <property type="molecule type" value="Genomic_DNA"/>
</dbReference>
<feature type="repeat" description="PPR" evidence="3">
    <location>
        <begin position="245"/>
        <end position="279"/>
    </location>
</feature>
<dbReference type="PANTHER" id="PTHR47936">
    <property type="entry name" value="PPR_LONG DOMAIN-CONTAINING PROTEIN"/>
    <property type="match status" value="1"/>
</dbReference>
<feature type="repeat" description="PPR" evidence="3">
    <location>
        <begin position="175"/>
        <end position="209"/>
    </location>
</feature>
<dbReference type="GO" id="GO:0009507">
    <property type="term" value="C:chloroplast"/>
    <property type="evidence" value="ECO:0007669"/>
    <property type="project" value="TreeGrafter"/>
</dbReference>
<proteinExistence type="inferred from homology"/>
<dbReference type="OMA" id="DPPSYKT"/>
<protein>
    <recommendedName>
        <fullName evidence="6">Pentacotripeptide-repeat region of PRORP domain-containing protein</fullName>
    </recommendedName>
</protein>
<dbReference type="NCBIfam" id="TIGR00756">
    <property type="entry name" value="PPR"/>
    <property type="match status" value="11"/>
</dbReference>
<feature type="repeat" description="PPR" evidence="3">
    <location>
        <begin position="210"/>
        <end position="244"/>
    </location>
</feature>
<feature type="region of interest" description="Disordered" evidence="4">
    <location>
        <begin position="52"/>
        <end position="74"/>
    </location>
</feature>
<dbReference type="PROSITE" id="PS51375">
    <property type="entry name" value="PPR"/>
    <property type="match status" value="11"/>
</dbReference>
<dbReference type="FunFam" id="1.25.40.10:FF:000294">
    <property type="entry name" value="Pentatricopeptide repeat-containing protein At1g09900"/>
    <property type="match status" value="1"/>
</dbReference>
<dbReference type="Pfam" id="PF01535">
    <property type="entry name" value="PPR"/>
    <property type="match status" value="2"/>
</dbReference>
<accession>A0A5K0WV71</accession>
<evidence type="ECO:0000256" key="3">
    <source>
        <dbReference type="PROSITE-ProRule" id="PRU00708"/>
    </source>
</evidence>
<evidence type="ECO:0000256" key="1">
    <source>
        <dbReference type="ARBA" id="ARBA00007626"/>
    </source>
</evidence>
<feature type="repeat" description="PPR" evidence="3">
    <location>
        <begin position="499"/>
        <end position="533"/>
    </location>
</feature>
<feature type="repeat" description="PPR" evidence="3">
    <location>
        <begin position="388"/>
        <end position="422"/>
    </location>
</feature>
<sequence length="748" mass="84765">MFLRHHHRIHNCLIFTRFKLLFLSYHSSVSPLSLLFAPEYHPKAGGAELIAQRQGESEAEAEEQRDQGCNNRSRRKRRISLAISQIINSRPWSRDLENALHPHTSALSTTAVVEILERVKLPSKSLQFFKWVQDKRFSHNEKTYFKMIEVLGRSRNLNAARNLLMGMPSHGVQWEDRFFNSLMRSYANAGLFQESIKLFQKMKELGVSPSVYTFNTIFSILLRRGRTNMVRGLYDEMLRSGVSPDVFTFNILIRGFCLNSMVDEGFRLFNEMVKQGCTPDMVTYNTLIDGLCRSGKVAKGHNLMRAMRRKGGELIPNVVSYTTLIRGYCENQSIGNALELFDEMVEQGLKPNEITYNTLIQGLCEARKLDKIKEILKDVMDSGSFKPDTCTFNTLINAHCNAGKLNEAVMIFGKLSELGVQPDSATYSVLIRNLCVRCEFQKAEEFVDEVIRSKVLIQAEGCVPLVASYNPVLEYFCENGKAEKAERLFRQLLKRGTQDPCTFRTLILGQCKEGRPEAGYELLVLMLRRDFVPDLETYSTLINGFIKKDDPVYAHKTLQKMLKSEHVPRTSTFHQICSALVAAGNVVDAASVMRMMIDKKIRQNINLSTDVVAGLFAKGHGHDALEVVRALYDSGYSVKLESIVDLLICKSKFSEAQVILMFGLNHDHEFGREVCGRVITGLCKNAKAEEAFSLFYEIIENGELSSMTSIKHLAISLEIQEKSNEAAFVSKRMVRGYVTAANDDPKYK</sequence>
<feature type="repeat" description="PPR" evidence="3">
    <location>
        <begin position="352"/>
        <end position="387"/>
    </location>
</feature>
<evidence type="ECO:0000313" key="5">
    <source>
        <dbReference type="EMBL" id="VVV57085.1"/>
    </source>
</evidence>
<name>A0A5K0WV71_9MAGN</name>
<feature type="repeat" description="PPR" evidence="3">
    <location>
        <begin position="280"/>
        <end position="314"/>
    </location>
</feature>
<dbReference type="GO" id="GO:0031930">
    <property type="term" value="P:mitochondria-nucleus signaling pathway"/>
    <property type="evidence" value="ECO:0007669"/>
    <property type="project" value="TreeGrafter"/>
</dbReference>
<evidence type="ECO:0000256" key="2">
    <source>
        <dbReference type="ARBA" id="ARBA00022737"/>
    </source>
</evidence>
<feature type="repeat" description="PPR" evidence="3">
    <location>
        <begin position="534"/>
        <end position="568"/>
    </location>
</feature>
<evidence type="ECO:0008006" key="6">
    <source>
        <dbReference type="Google" id="ProtNLM"/>
    </source>
</evidence>
<reference evidence="5" key="1">
    <citation type="submission" date="2019-09" db="EMBL/GenBank/DDBJ databases">
        <authorList>
            <person name="Zhang L."/>
        </authorList>
    </citation>
    <scope>NUCLEOTIDE SEQUENCE</scope>
</reference>